<sequence length="100" mass="11522">MFFDDLFDSVNGSFSKPKGGKMYRTAVTPTSPHHKLWNKTLPVLRSMRFHNGINHGIVPSLSSWIKTVENFKRILIYLNSKGINSYIKLIIKINLDLIFL</sequence>
<reference evidence="1" key="2">
    <citation type="submission" date="2022-10" db="EMBL/GenBank/DDBJ databases">
        <authorList>
            <consortium name="ENA_rothamsted_submissions"/>
            <consortium name="culmorum"/>
            <person name="King R."/>
        </authorList>
    </citation>
    <scope>NUCLEOTIDE SEQUENCE</scope>
</reference>
<evidence type="ECO:0000313" key="1">
    <source>
        <dbReference type="EMBL" id="CAG9783968.1"/>
    </source>
</evidence>
<gene>
    <name evidence="1" type="ORF">DIATSA_LOCUS2095</name>
</gene>
<evidence type="ECO:0000313" key="2">
    <source>
        <dbReference type="Proteomes" id="UP001153714"/>
    </source>
</evidence>
<reference evidence="1" key="1">
    <citation type="submission" date="2021-12" db="EMBL/GenBank/DDBJ databases">
        <authorList>
            <person name="King R."/>
        </authorList>
    </citation>
    <scope>NUCLEOTIDE SEQUENCE</scope>
</reference>
<name>A0A9N9QV64_9NEOP</name>
<protein>
    <submittedName>
        <fullName evidence="1">Uncharacterized protein</fullName>
    </submittedName>
</protein>
<proteinExistence type="predicted"/>
<dbReference type="OrthoDB" id="8120989at2759"/>
<organism evidence="1 2">
    <name type="scientific">Diatraea saccharalis</name>
    <name type="common">sugarcane borer</name>
    <dbReference type="NCBI Taxonomy" id="40085"/>
    <lineage>
        <taxon>Eukaryota</taxon>
        <taxon>Metazoa</taxon>
        <taxon>Ecdysozoa</taxon>
        <taxon>Arthropoda</taxon>
        <taxon>Hexapoda</taxon>
        <taxon>Insecta</taxon>
        <taxon>Pterygota</taxon>
        <taxon>Neoptera</taxon>
        <taxon>Endopterygota</taxon>
        <taxon>Lepidoptera</taxon>
        <taxon>Glossata</taxon>
        <taxon>Ditrysia</taxon>
        <taxon>Pyraloidea</taxon>
        <taxon>Crambidae</taxon>
        <taxon>Crambinae</taxon>
        <taxon>Diatraea</taxon>
    </lineage>
</organism>
<dbReference type="AlphaFoldDB" id="A0A9N9QV64"/>
<dbReference type="Proteomes" id="UP001153714">
    <property type="component" value="Chromosome 11"/>
</dbReference>
<keyword evidence="2" id="KW-1185">Reference proteome</keyword>
<accession>A0A9N9QV64</accession>
<dbReference type="EMBL" id="OU893342">
    <property type="protein sequence ID" value="CAG9783968.1"/>
    <property type="molecule type" value="Genomic_DNA"/>
</dbReference>